<keyword evidence="4 17" id="KW-0548">Nucleotidyltransferase</keyword>
<dbReference type="InterPro" id="IPR012337">
    <property type="entry name" value="RNaseH-like_sf"/>
</dbReference>
<proteinExistence type="inferred from homology"/>
<dbReference type="Pfam" id="PF00476">
    <property type="entry name" value="DNA_pol_A"/>
    <property type="match status" value="1"/>
</dbReference>
<keyword evidence="8" id="KW-0378">Hydrolase</keyword>
<evidence type="ECO:0000313" key="17">
    <source>
        <dbReference type="EMBL" id="VAW62658.1"/>
    </source>
</evidence>
<evidence type="ECO:0000256" key="11">
    <source>
        <dbReference type="ARBA" id="ARBA00023125"/>
    </source>
</evidence>
<dbReference type="Pfam" id="PF01612">
    <property type="entry name" value="DNA_pol_A_exo1"/>
    <property type="match status" value="1"/>
</dbReference>
<feature type="domain" description="5'-3' exonuclease" evidence="15">
    <location>
        <begin position="3"/>
        <end position="260"/>
    </location>
</feature>
<dbReference type="SMART" id="SM00482">
    <property type="entry name" value="POLAc"/>
    <property type="match status" value="1"/>
</dbReference>
<dbReference type="SUPFAM" id="SSF47807">
    <property type="entry name" value="5' to 3' exonuclease, C-terminal subdomain"/>
    <property type="match status" value="1"/>
</dbReference>
<dbReference type="FunFam" id="1.10.150.20:FF:000002">
    <property type="entry name" value="DNA polymerase I"/>
    <property type="match status" value="1"/>
</dbReference>
<dbReference type="Pfam" id="PF02739">
    <property type="entry name" value="5_3_exonuc_N"/>
    <property type="match status" value="1"/>
</dbReference>
<evidence type="ECO:0000256" key="9">
    <source>
        <dbReference type="ARBA" id="ARBA00022839"/>
    </source>
</evidence>
<evidence type="ECO:0000256" key="8">
    <source>
        <dbReference type="ARBA" id="ARBA00022801"/>
    </source>
</evidence>
<keyword evidence="11" id="KW-0238">DNA-binding</keyword>
<organism evidence="17">
    <name type="scientific">hydrothermal vent metagenome</name>
    <dbReference type="NCBI Taxonomy" id="652676"/>
    <lineage>
        <taxon>unclassified sequences</taxon>
        <taxon>metagenomes</taxon>
        <taxon>ecological metagenomes</taxon>
    </lineage>
</organism>
<dbReference type="FunFam" id="1.10.150.20:FF:000003">
    <property type="entry name" value="DNA polymerase I"/>
    <property type="match status" value="1"/>
</dbReference>
<dbReference type="InterPro" id="IPR018320">
    <property type="entry name" value="DNA_polymerase_1"/>
</dbReference>
<dbReference type="EMBL" id="UOFG01000178">
    <property type="protein sequence ID" value="VAW62658.1"/>
    <property type="molecule type" value="Genomic_DNA"/>
</dbReference>
<evidence type="ECO:0000256" key="3">
    <source>
        <dbReference type="ARBA" id="ARBA00022679"/>
    </source>
</evidence>
<dbReference type="InterPro" id="IPR043502">
    <property type="entry name" value="DNA/RNA_pol_sf"/>
</dbReference>
<accession>A0A3B0X302</accession>
<dbReference type="SUPFAM" id="SSF53098">
    <property type="entry name" value="Ribonuclease H-like"/>
    <property type="match status" value="1"/>
</dbReference>
<dbReference type="InterPro" id="IPR020046">
    <property type="entry name" value="5-3_exonucl_a-hlix_arch_N"/>
</dbReference>
<dbReference type="GO" id="GO:0006302">
    <property type="term" value="P:double-strand break repair"/>
    <property type="evidence" value="ECO:0007669"/>
    <property type="project" value="TreeGrafter"/>
</dbReference>
<dbReference type="NCBIfam" id="NF004397">
    <property type="entry name" value="PRK05755.1"/>
    <property type="match status" value="1"/>
</dbReference>
<evidence type="ECO:0000256" key="13">
    <source>
        <dbReference type="ARBA" id="ARBA00049244"/>
    </source>
</evidence>
<dbReference type="SMART" id="SM00474">
    <property type="entry name" value="35EXOc"/>
    <property type="match status" value="1"/>
</dbReference>
<feature type="domain" description="3'-5' exonuclease" evidence="14">
    <location>
        <begin position="302"/>
        <end position="488"/>
    </location>
</feature>
<keyword evidence="3 17" id="KW-0808">Transferase</keyword>
<evidence type="ECO:0000259" key="14">
    <source>
        <dbReference type="SMART" id="SM00474"/>
    </source>
</evidence>
<dbReference type="GO" id="GO:0003677">
    <property type="term" value="F:DNA binding"/>
    <property type="evidence" value="ECO:0007669"/>
    <property type="project" value="UniProtKB-KW"/>
</dbReference>
<sequence>MTKQQPPLILVDGSSYLFRAFHALPPLESSRGQPTGAIYGVINMLKKLLDEYHPVHLAVVFDAKGKTFRNDLYSEYKANRPPMPDELRSQIEPIHQIVDALGFPRIIVPGVEADDVIGTLARQAEAAGHQVLISTGDKDLAQLVTDNISLINTMNNFISTPKSVIEKFGVPANQIIDYLALIGDTADNIPGIPKVGPKTAVKWLAQYLSVENIITHADEFKGKVGEYLRENLQQLPLSYQLATIVCDLQLEQTAGDLLLNPPNNDELKSLYAEYELKTWLTELGGGHLTDSATAQPIIETDYQTILTTENFEQWLEKLSRADAFAFDTETTSLNYMQARVVGVSFSVEPGSAAYVPFGHDYEGAPEQLSEQTVLGRLKPLLEDPAKGKLGQNLKYDAHVLLNHSIHLQGISNDTLLESFVLDSTRRHDMDSMASRFLNHNTIHFEDIAGKGTRQLTFNQVSLEKAGPYAAEDADVTLRLHQSIYSQLSSVPELLKVYQEIELPLLPIIQEIERNGVLVDADMLFTQSHQLAAKMQEIEQQAYKEAGETFNLASPKQIQAIFFEKLELPVIRKTPKGQPSTAEDVLQELAESYELPRLILQHRSMSKLKSTYTDKLPLQIDPGTGRVHTSYHQGGAATGRMSCSDPNLQNIPVRTEEGRRIRKAFIAAPGNCILAADYSQIELRIMAHLSTDQNLLLAFREGRDIHKATAAEVFGVPLEKVETEQRRAAKAINFGLIYGMSAFGLAKQLDVTRHQAQDYINQYFERYPGVKEYMDSTREKAHETGYVETLFGRRLYLPEINSRNGQRRQYAERTAINAPMQGSAADIIKRAMINVHKALKKSELSALMIMQVHDELVFEVNENQAQKLSTLLHQEMESAADLKVPLLVDIGIGINWEEAH</sequence>
<comment type="catalytic activity">
    <reaction evidence="13">
        <text>DNA(n) + a 2'-deoxyribonucleoside 5'-triphosphate = DNA(n+1) + diphosphate</text>
        <dbReference type="Rhea" id="RHEA:22508"/>
        <dbReference type="Rhea" id="RHEA-COMP:17339"/>
        <dbReference type="Rhea" id="RHEA-COMP:17340"/>
        <dbReference type="ChEBI" id="CHEBI:33019"/>
        <dbReference type="ChEBI" id="CHEBI:61560"/>
        <dbReference type="ChEBI" id="CHEBI:173112"/>
        <dbReference type="EC" id="2.7.7.7"/>
    </reaction>
</comment>
<dbReference type="PANTHER" id="PTHR10133:SF27">
    <property type="entry name" value="DNA POLYMERASE NU"/>
    <property type="match status" value="1"/>
</dbReference>
<dbReference type="CDD" id="cd09859">
    <property type="entry name" value="PIN_53EXO"/>
    <property type="match status" value="1"/>
</dbReference>
<dbReference type="SMR" id="A0A3B0X302"/>
<dbReference type="GO" id="GO:0008409">
    <property type="term" value="F:5'-3' exonuclease activity"/>
    <property type="evidence" value="ECO:0007669"/>
    <property type="project" value="InterPro"/>
</dbReference>
<evidence type="ECO:0000256" key="5">
    <source>
        <dbReference type="ARBA" id="ARBA00022705"/>
    </source>
</evidence>
<reference evidence="17" key="1">
    <citation type="submission" date="2018-06" db="EMBL/GenBank/DDBJ databases">
        <authorList>
            <person name="Zhirakovskaya E."/>
        </authorList>
    </citation>
    <scope>NUCLEOTIDE SEQUENCE</scope>
</reference>
<keyword evidence="9" id="KW-0269">Exonuclease</keyword>
<gene>
    <name evidence="17" type="ORF">MNBD_GAMMA11-915</name>
</gene>
<dbReference type="InterPro" id="IPR002421">
    <property type="entry name" value="5-3_exonuclease"/>
</dbReference>
<dbReference type="Gene3D" id="1.10.150.20">
    <property type="entry name" value="5' to 3' exonuclease, C-terminal subdomain"/>
    <property type="match status" value="2"/>
</dbReference>
<dbReference type="CDD" id="cd06139">
    <property type="entry name" value="DNA_polA_I_Ecoli_like_exo"/>
    <property type="match status" value="1"/>
</dbReference>
<dbReference type="PANTHER" id="PTHR10133">
    <property type="entry name" value="DNA POLYMERASE I"/>
    <property type="match status" value="1"/>
</dbReference>
<dbReference type="InterPro" id="IPR020045">
    <property type="entry name" value="DNA_polI_H3TH"/>
</dbReference>
<dbReference type="Gene3D" id="3.30.420.10">
    <property type="entry name" value="Ribonuclease H-like superfamily/Ribonuclease H"/>
    <property type="match status" value="1"/>
</dbReference>
<evidence type="ECO:0000256" key="10">
    <source>
        <dbReference type="ARBA" id="ARBA00022932"/>
    </source>
</evidence>
<keyword evidence="7" id="KW-0227">DNA damage</keyword>
<dbReference type="Gene3D" id="3.30.70.370">
    <property type="match status" value="1"/>
</dbReference>
<evidence type="ECO:0000256" key="2">
    <source>
        <dbReference type="ARBA" id="ARBA00012417"/>
    </source>
</evidence>
<evidence type="ECO:0000256" key="7">
    <source>
        <dbReference type="ARBA" id="ARBA00022763"/>
    </source>
</evidence>
<evidence type="ECO:0000259" key="15">
    <source>
        <dbReference type="SMART" id="SM00475"/>
    </source>
</evidence>
<dbReference type="SMART" id="SM00279">
    <property type="entry name" value="HhH2"/>
    <property type="match status" value="1"/>
</dbReference>
<feature type="domain" description="DNA-directed DNA polymerase family A palm" evidence="16">
    <location>
        <begin position="657"/>
        <end position="863"/>
    </location>
</feature>
<dbReference type="GO" id="GO:0003887">
    <property type="term" value="F:DNA-directed DNA polymerase activity"/>
    <property type="evidence" value="ECO:0007669"/>
    <property type="project" value="UniProtKB-KW"/>
</dbReference>
<evidence type="ECO:0000256" key="12">
    <source>
        <dbReference type="ARBA" id="ARBA00023204"/>
    </source>
</evidence>
<evidence type="ECO:0000256" key="6">
    <source>
        <dbReference type="ARBA" id="ARBA00022722"/>
    </source>
</evidence>
<protein>
    <recommendedName>
        <fullName evidence="2">DNA-directed DNA polymerase</fullName>
        <ecNumber evidence="2">2.7.7.7</ecNumber>
    </recommendedName>
</protein>
<dbReference type="CDD" id="cd08637">
    <property type="entry name" value="DNA_pol_A_pol_I_C"/>
    <property type="match status" value="1"/>
</dbReference>
<dbReference type="PRINTS" id="PR00868">
    <property type="entry name" value="DNAPOLI"/>
</dbReference>
<keyword evidence="12" id="KW-0234">DNA repair</keyword>
<keyword evidence="10" id="KW-0239">DNA-directed DNA polymerase</keyword>
<dbReference type="InterPro" id="IPR008918">
    <property type="entry name" value="HhH2"/>
</dbReference>
<dbReference type="InterPro" id="IPR036279">
    <property type="entry name" value="5-3_exonuclease_C_sf"/>
</dbReference>
<dbReference type="FunFam" id="1.20.1060.10:FF:000001">
    <property type="entry name" value="DNA polymerase I"/>
    <property type="match status" value="1"/>
</dbReference>
<dbReference type="GO" id="GO:0006261">
    <property type="term" value="P:DNA-templated DNA replication"/>
    <property type="evidence" value="ECO:0007669"/>
    <property type="project" value="InterPro"/>
</dbReference>
<evidence type="ECO:0000256" key="1">
    <source>
        <dbReference type="ARBA" id="ARBA00007705"/>
    </source>
</evidence>
<dbReference type="InterPro" id="IPR001098">
    <property type="entry name" value="DNA-dir_DNA_pol_A_palm_dom"/>
</dbReference>
<dbReference type="InterPro" id="IPR002298">
    <property type="entry name" value="DNA_polymerase_A"/>
</dbReference>
<dbReference type="FunFam" id="3.30.420.10:FF:000026">
    <property type="entry name" value="DNA polymerase I"/>
    <property type="match status" value="1"/>
</dbReference>
<dbReference type="AlphaFoldDB" id="A0A3B0X302"/>
<dbReference type="Gene3D" id="1.20.1060.10">
    <property type="entry name" value="Taq DNA Polymerase, Chain T, domain 4"/>
    <property type="match status" value="1"/>
</dbReference>
<dbReference type="NCBIfam" id="TIGR00593">
    <property type="entry name" value="pola"/>
    <property type="match status" value="1"/>
</dbReference>
<dbReference type="GO" id="GO:0008408">
    <property type="term" value="F:3'-5' exonuclease activity"/>
    <property type="evidence" value="ECO:0007669"/>
    <property type="project" value="InterPro"/>
</dbReference>
<evidence type="ECO:0000256" key="4">
    <source>
        <dbReference type="ARBA" id="ARBA00022695"/>
    </source>
</evidence>
<name>A0A3B0X302_9ZZZZ</name>
<dbReference type="InterPro" id="IPR036397">
    <property type="entry name" value="RNaseH_sf"/>
</dbReference>
<dbReference type="InterPro" id="IPR002562">
    <property type="entry name" value="3'-5'_exonuclease_dom"/>
</dbReference>
<dbReference type="SUPFAM" id="SSF56672">
    <property type="entry name" value="DNA/RNA polymerases"/>
    <property type="match status" value="1"/>
</dbReference>
<dbReference type="FunFam" id="3.40.50.1010:FF:000001">
    <property type="entry name" value="DNA polymerase I"/>
    <property type="match status" value="1"/>
</dbReference>
<dbReference type="Pfam" id="PF01367">
    <property type="entry name" value="5_3_exonuc"/>
    <property type="match status" value="1"/>
</dbReference>
<dbReference type="PROSITE" id="PS00447">
    <property type="entry name" value="DNA_POLYMERASE_A"/>
    <property type="match status" value="1"/>
</dbReference>
<dbReference type="SMART" id="SM00475">
    <property type="entry name" value="53EXOc"/>
    <property type="match status" value="1"/>
</dbReference>
<keyword evidence="5" id="KW-0235">DNA replication</keyword>
<dbReference type="EC" id="2.7.7.7" evidence="2"/>
<dbReference type="InterPro" id="IPR029060">
    <property type="entry name" value="PIN-like_dom_sf"/>
</dbReference>
<comment type="similarity">
    <text evidence="1">Belongs to the DNA polymerase type-A family.</text>
</comment>
<evidence type="ECO:0000259" key="16">
    <source>
        <dbReference type="SMART" id="SM00482"/>
    </source>
</evidence>
<dbReference type="CDD" id="cd09898">
    <property type="entry name" value="H3TH_53EXO"/>
    <property type="match status" value="1"/>
</dbReference>
<dbReference type="InterPro" id="IPR019760">
    <property type="entry name" value="DNA-dir_DNA_pol_A_CS"/>
</dbReference>
<dbReference type="SUPFAM" id="SSF88723">
    <property type="entry name" value="PIN domain-like"/>
    <property type="match status" value="1"/>
</dbReference>
<keyword evidence="6" id="KW-0540">Nuclease</keyword>
<dbReference type="Gene3D" id="3.40.50.1010">
    <property type="entry name" value="5'-nuclease"/>
    <property type="match status" value="1"/>
</dbReference>